<evidence type="ECO:0000313" key="9">
    <source>
        <dbReference type="Proteomes" id="UP000799440"/>
    </source>
</evidence>
<evidence type="ECO:0000256" key="3">
    <source>
        <dbReference type="ARBA" id="ARBA00022840"/>
    </source>
</evidence>
<dbReference type="PROSITE" id="PS00108">
    <property type="entry name" value="PROTEIN_KINASE_ST"/>
    <property type="match status" value="1"/>
</dbReference>
<evidence type="ECO:0000259" key="7">
    <source>
        <dbReference type="PROSITE" id="PS50011"/>
    </source>
</evidence>
<dbReference type="InterPro" id="IPR008271">
    <property type="entry name" value="Ser/Thr_kinase_AS"/>
</dbReference>
<dbReference type="Gene3D" id="2.60.200.20">
    <property type="match status" value="1"/>
</dbReference>
<keyword evidence="2 4" id="KW-0547">Nucleotide-binding</keyword>
<dbReference type="EMBL" id="MU006571">
    <property type="protein sequence ID" value="KAF2747693.1"/>
    <property type="molecule type" value="Genomic_DNA"/>
</dbReference>
<dbReference type="OrthoDB" id="74764at2759"/>
<feature type="domain" description="Protein kinase" evidence="7">
    <location>
        <begin position="155"/>
        <end position="473"/>
    </location>
</feature>
<proteinExistence type="inferred from homology"/>
<dbReference type="InterPro" id="IPR011009">
    <property type="entry name" value="Kinase-like_dom_sf"/>
</dbReference>
<dbReference type="InterPro" id="IPR008984">
    <property type="entry name" value="SMAD_FHA_dom_sf"/>
</dbReference>
<dbReference type="SUPFAM" id="SSF56112">
    <property type="entry name" value="Protein kinase-like (PK-like)"/>
    <property type="match status" value="1"/>
</dbReference>
<feature type="binding site" evidence="4">
    <location>
        <position position="184"/>
    </location>
    <ligand>
        <name>ATP</name>
        <dbReference type="ChEBI" id="CHEBI:30616"/>
    </ligand>
</feature>
<gene>
    <name evidence="8" type="ORF">M011DRAFT_467304</name>
</gene>
<dbReference type="PANTHER" id="PTHR24347">
    <property type="entry name" value="SERINE/THREONINE-PROTEIN KINASE"/>
    <property type="match status" value="1"/>
</dbReference>
<dbReference type="Gene3D" id="1.10.510.10">
    <property type="entry name" value="Transferase(Phosphotransferase) domain 1"/>
    <property type="match status" value="1"/>
</dbReference>
<evidence type="ECO:0000256" key="5">
    <source>
        <dbReference type="SAM" id="MobiDB-lite"/>
    </source>
</evidence>
<feature type="region of interest" description="Disordered" evidence="5">
    <location>
        <begin position="596"/>
        <end position="653"/>
    </location>
</feature>
<evidence type="ECO:0000256" key="2">
    <source>
        <dbReference type="ARBA" id="ARBA00022741"/>
    </source>
</evidence>
<evidence type="ECO:0000256" key="1">
    <source>
        <dbReference type="ARBA" id="ARBA00005575"/>
    </source>
</evidence>
<organism evidence="8 9">
    <name type="scientific">Sporormia fimetaria CBS 119925</name>
    <dbReference type="NCBI Taxonomy" id="1340428"/>
    <lineage>
        <taxon>Eukaryota</taxon>
        <taxon>Fungi</taxon>
        <taxon>Dikarya</taxon>
        <taxon>Ascomycota</taxon>
        <taxon>Pezizomycotina</taxon>
        <taxon>Dothideomycetes</taxon>
        <taxon>Pleosporomycetidae</taxon>
        <taxon>Pleosporales</taxon>
        <taxon>Sporormiaceae</taxon>
        <taxon>Sporormia</taxon>
    </lineage>
</organism>
<reference evidence="8" key="1">
    <citation type="journal article" date="2020" name="Stud. Mycol.">
        <title>101 Dothideomycetes genomes: a test case for predicting lifestyles and emergence of pathogens.</title>
        <authorList>
            <person name="Haridas S."/>
            <person name="Albert R."/>
            <person name="Binder M."/>
            <person name="Bloem J."/>
            <person name="Labutti K."/>
            <person name="Salamov A."/>
            <person name="Andreopoulos B."/>
            <person name="Baker S."/>
            <person name="Barry K."/>
            <person name="Bills G."/>
            <person name="Bluhm B."/>
            <person name="Cannon C."/>
            <person name="Castanera R."/>
            <person name="Culley D."/>
            <person name="Daum C."/>
            <person name="Ezra D."/>
            <person name="Gonzalez J."/>
            <person name="Henrissat B."/>
            <person name="Kuo A."/>
            <person name="Liang C."/>
            <person name="Lipzen A."/>
            <person name="Lutzoni F."/>
            <person name="Magnuson J."/>
            <person name="Mondo S."/>
            <person name="Nolan M."/>
            <person name="Ohm R."/>
            <person name="Pangilinan J."/>
            <person name="Park H.-J."/>
            <person name="Ramirez L."/>
            <person name="Alfaro M."/>
            <person name="Sun H."/>
            <person name="Tritt A."/>
            <person name="Yoshinaga Y."/>
            <person name="Zwiers L.-H."/>
            <person name="Turgeon B."/>
            <person name="Goodwin S."/>
            <person name="Spatafora J."/>
            <person name="Crous P."/>
            <person name="Grigoriev I."/>
        </authorList>
    </citation>
    <scope>NUCLEOTIDE SEQUENCE</scope>
    <source>
        <strain evidence="8">CBS 119925</strain>
    </source>
</reference>
<comment type="similarity">
    <text evidence="1">Belongs to the protein kinase superfamily. CAMK Ser/Thr protein kinase family. CHEK2 subfamily.</text>
</comment>
<dbReference type="GO" id="GO:0005524">
    <property type="term" value="F:ATP binding"/>
    <property type="evidence" value="ECO:0007669"/>
    <property type="project" value="UniProtKB-UniRule"/>
</dbReference>
<feature type="domain" description="FHA" evidence="6">
    <location>
        <begin position="33"/>
        <end position="92"/>
    </location>
</feature>
<name>A0A6A6VC27_9PLEO</name>
<dbReference type="SMART" id="SM00220">
    <property type="entry name" value="S_TKc"/>
    <property type="match status" value="1"/>
</dbReference>
<dbReference type="SUPFAM" id="SSF49879">
    <property type="entry name" value="SMAD/FHA domain"/>
    <property type="match status" value="1"/>
</dbReference>
<evidence type="ECO:0000259" key="6">
    <source>
        <dbReference type="PROSITE" id="PS50006"/>
    </source>
</evidence>
<dbReference type="Gene3D" id="3.30.200.20">
    <property type="entry name" value="Phosphorylase Kinase, domain 1"/>
    <property type="match status" value="1"/>
</dbReference>
<dbReference type="PROSITE" id="PS50006">
    <property type="entry name" value="FHA_DOMAIN"/>
    <property type="match status" value="1"/>
</dbReference>
<evidence type="ECO:0000313" key="8">
    <source>
        <dbReference type="EMBL" id="KAF2747693.1"/>
    </source>
</evidence>
<dbReference type="InterPro" id="IPR000719">
    <property type="entry name" value="Prot_kinase_dom"/>
</dbReference>
<dbReference type="AlphaFoldDB" id="A0A6A6VC27"/>
<feature type="compositionally biased region" description="Polar residues" evidence="5">
    <location>
        <begin position="677"/>
        <end position="691"/>
    </location>
</feature>
<feature type="region of interest" description="Disordered" evidence="5">
    <location>
        <begin position="677"/>
        <end position="703"/>
    </location>
</feature>
<feature type="compositionally biased region" description="Low complexity" evidence="5">
    <location>
        <begin position="203"/>
        <end position="217"/>
    </location>
</feature>
<protein>
    <submittedName>
        <fullName evidence="8">Kinase-like protein</fullName>
    </submittedName>
</protein>
<dbReference type="Proteomes" id="UP000799440">
    <property type="component" value="Unassembled WGS sequence"/>
</dbReference>
<dbReference type="PROSITE" id="PS50011">
    <property type="entry name" value="PROTEIN_KINASE_DOM"/>
    <property type="match status" value="1"/>
</dbReference>
<keyword evidence="3 4" id="KW-0067">ATP-binding</keyword>
<keyword evidence="9" id="KW-1185">Reference proteome</keyword>
<dbReference type="InterPro" id="IPR000253">
    <property type="entry name" value="FHA_dom"/>
</dbReference>
<keyword evidence="8" id="KW-0418">Kinase</keyword>
<accession>A0A6A6VC27</accession>
<dbReference type="GO" id="GO:0004672">
    <property type="term" value="F:protein kinase activity"/>
    <property type="evidence" value="ECO:0007669"/>
    <property type="project" value="InterPro"/>
</dbReference>
<keyword evidence="8" id="KW-0808">Transferase</keyword>
<feature type="region of interest" description="Disordered" evidence="5">
    <location>
        <begin position="202"/>
        <end position="222"/>
    </location>
</feature>
<sequence length="703" mass="79209">MAGKVVAYLEAVVEGRVHEDTQIDIEIRGNEQFFLGRSEVDCRQSWPDLTISNRHLRIHCIVYEDNPASDVAPFVYVTDISTNGTRIRKANLGCSSSQGEGLRMERGSTFLLDDGDELRLSRSVTLTYRSLVRPREAELTPIQEREKQMFCSRYLITGRILGVGGFGRVMVGIDQETQRQLACKIIDLSKLYPQAHCARRRSSLASPSSNPRQHSSSAKVQVHSNVAKSFREFDILKDISHPNIVTINKVFLSSSTIYIFQDLITGGDLFSYLEFRGGRLKDTESAFIIKQVLAGVQHLHQRDIVHRDLKLENILMTSLENDARVVISDFGHARYLPSQEDDTAMASSRNRRMFSGVGTVEYTAPEVYGLNETLADGSGYSRAVDMWSVGVIAGTLLSGAPFFGVQRCGLSEEAYVDAYMDLASKADLRFLDDRNNVLWRTIGTRPKSFIKRLVCLDERQRMTATQALNHPWFTTQPTVFHQLYEKVVQDWRPCKKEVLLVEPLDAAQPGPTNSVPSRFLTRDVLSRHYIPPSRPSDLRRITSLDVPAKERVKTPLPSIAEVYKEEFASPPWRSGQFHQSDDQKHTRYDVHVQFPGQSAKQHQYGPERGPRLPAQGLRKRSHLASDYDSESIYPFSIPPPPPDSPESDENSLLVPETPIRNNVDVHGGPSERVVMNDLSTTANGQPRSSCLVQGVPKRRKLHH</sequence>
<dbReference type="Pfam" id="PF00069">
    <property type="entry name" value="Pkinase"/>
    <property type="match status" value="1"/>
</dbReference>
<evidence type="ECO:0000256" key="4">
    <source>
        <dbReference type="PROSITE-ProRule" id="PRU10141"/>
    </source>
</evidence>
<dbReference type="PROSITE" id="PS00107">
    <property type="entry name" value="PROTEIN_KINASE_ATP"/>
    <property type="match status" value="1"/>
</dbReference>
<dbReference type="InterPro" id="IPR017441">
    <property type="entry name" value="Protein_kinase_ATP_BS"/>
</dbReference>